<reference evidence="4" key="1">
    <citation type="submission" date="2023-06" db="EMBL/GenBank/DDBJ databases">
        <title>Genome-scale phylogeny and comparative genomics of the fungal order Sordariales.</title>
        <authorList>
            <consortium name="Lawrence Berkeley National Laboratory"/>
            <person name="Hensen N."/>
            <person name="Bonometti L."/>
            <person name="Westerberg I."/>
            <person name="Brannstrom I.O."/>
            <person name="Guillou S."/>
            <person name="Cros-Aarteil S."/>
            <person name="Calhoun S."/>
            <person name="Haridas S."/>
            <person name="Kuo A."/>
            <person name="Mondo S."/>
            <person name="Pangilinan J."/>
            <person name="Riley R."/>
            <person name="Labutti K."/>
            <person name="Andreopoulos B."/>
            <person name="Lipzen A."/>
            <person name="Chen C."/>
            <person name="Yanf M."/>
            <person name="Daum C."/>
            <person name="Ng V."/>
            <person name="Clum A."/>
            <person name="Steindorff A."/>
            <person name="Ohm R."/>
            <person name="Martin F."/>
            <person name="Silar P."/>
            <person name="Natvig D."/>
            <person name="Lalanne C."/>
            <person name="Gautier V."/>
            <person name="Ament-Velasquez S.L."/>
            <person name="Kruys A."/>
            <person name="Hutchinson M.I."/>
            <person name="Powell A.J."/>
            <person name="Barry K."/>
            <person name="Miller A.N."/>
            <person name="Grigoriev I.V."/>
            <person name="Debuchy R."/>
            <person name="Gladieux P."/>
            <person name="Thoren M.H."/>
            <person name="Johannesson H."/>
        </authorList>
    </citation>
    <scope>NUCLEOTIDE SEQUENCE</scope>
    <source>
        <strain evidence="4">CBS 307.81</strain>
    </source>
</reference>
<proteinExistence type="predicted"/>
<gene>
    <name evidence="4" type="ORF">QBC41DRAFT_97342</name>
</gene>
<evidence type="ECO:0000313" key="4">
    <source>
        <dbReference type="EMBL" id="KAK0670233.1"/>
    </source>
</evidence>
<evidence type="ECO:0000256" key="1">
    <source>
        <dbReference type="SAM" id="MobiDB-lite"/>
    </source>
</evidence>
<keyword evidence="2" id="KW-0812">Transmembrane</keyword>
<dbReference type="PROSITE" id="PS51837">
    <property type="entry name" value="LITAF"/>
    <property type="match status" value="1"/>
</dbReference>
<keyword evidence="2" id="KW-1133">Transmembrane helix</keyword>
<feature type="compositionally biased region" description="Low complexity" evidence="1">
    <location>
        <begin position="42"/>
        <end position="61"/>
    </location>
</feature>
<evidence type="ECO:0000313" key="5">
    <source>
        <dbReference type="Proteomes" id="UP001174997"/>
    </source>
</evidence>
<dbReference type="EMBL" id="JAULSY010000034">
    <property type="protein sequence ID" value="KAK0670233.1"/>
    <property type="molecule type" value="Genomic_DNA"/>
</dbReference>
<organism evidence="4 5">
    <name type="scientific">Cercophora samala</name>
    <dbReference type="NCBI Taxonomy" id="330535"/>
    <lineage>
        <taxon>Eukaryota</taxon>
        <taxon>Fungi</taxon>
        <taxon>Dikarya</taxon>
        <taxon>Ascomycota</taxon>
        <taxon>Pezizomycotina</taxon>
        <taxon>Sordariomycetes</taxon>
        <taxon>Sordariomycetidae</taxon>
        <taxon>Sordariales</taxon>
        <taxon>Lasiosphaeriaceae</taxon>
        <taxon>Cercophora</taxon>
    </lineage>
</organism>
<sequence>MSQKVEQPPPTEVPLANLPSPTANDVSPPEYSAGPGSPGALQTPTPAVTAQPKATAPPTATPGQIIITPLNQIGERTEWIQCPFCLQTSKIQVRKEGSTMQVVAGVLCCLLCVCLACVPCIAHWFEDTEYRCATCHKIVATENYDGIYKTHGPGGSVQRLN</sequence>
<keyword evidence="2" id="KW-0472">Membrane</keyword>
<feature type="region of interest" description="Disordered" evidence="1">
    <location>
        <begin position="1"/>
        <end position="61"/>
    </location>
</feature>
<dbReference type="Pfam" id="PF10601">
    <property type="entry name" value="zf-LITAF-like"/>
    <property type="match status" value="1"/>
</dbReference>
<dbReference type="Proteomes" id="UP001174997">
    <property type="component" value="Unassembled WGS sequence"/>
</dbReference>
<feature type="domain" description="LITAF" evidence="3">
    <location>
        <begin position="62"/>
        <end position="144"/>
    </location>
</feature>
<evidence type="ECO:0000259" key="3">
    <source>
        <dbReference type="PROSITE" id="PS51837"/>
    </source>
</evidence>
<protein>
    <recommendedName>
        <fullName evidence="3">LITAF domain-containing protein</fullName>
    </recommendedName>
</protein>
<keyword evidence="5" id="KW-1185">Reference proteome</keyword>
<dbReference type="InterPro" id="IPR006629">
    <property type="entry name" value="LITAF"/>
</dbReference>
<accession>A0AA39ZGH5</accession>
<comment type="caution">
    <text evidence="4">The sequence shown here is derived from an EMBL/GenBank/DDBJ whole genome shotgun (WGS) entry which is preliminary data.</text>
</comment>
<feature type="transmembrane region" description="Helical" evidence="2">
    <location>
        <begin position="102"/>
        <end position="125"/>
    </location>
</feature>
<dbReference type="AlphaFoldDB" id="A0AA39ZGH5"/>
<evidence type="ECO:0000256" key="2">
    <source>
        <dbReference type="SAM" id="Phobius"/>
    </source>
</evidence>
<name>A0AA39ZGH5_9PEZI</name>